<evidence type="ECO:0000259" key="2">
    <source>
        <dbReference type="Pfam" id="PF07007"/>
    </source>
</evidence>
<keyword evidence="1" id="KW-0732">Signal</keyword>
<organism evidence="3 4">
    <name type="scientific">Marinobacter segnicrescens</name>
    <dbReference type="NCBI Taxonomy" id="430453"/>
    <lineage>
        <taxon>Bacteria</taxon>
        <taxon>Pseudomonadati</taxon>
        <taxon>Pseudomonadota</taxon>
        <taxon>Gammaproteobacteria</taxon>
        <taxon>Pseudomonadales</taxon>
        <taxon>Marinobacteraceae</taxon>
        <taxon>Marinobacter</taxon>
    </lineage>
</organism>
<proteinExistence type="predicted"/>
<dbReference type="InterPro" id="IPR009739">
    <property type="entry name" value="LprI-like_N"/>
</dbReference>
<feature type="domain" description="Lysozyme inhibitor LprI-like N-terminal" evidence="2">
    <location>
        <begin position="53"/>
        <end position="141"/>
    </location>
</feature>
<accession>A0A1I0IDK5</accession>
<evidence type="ECO:0000313" key="3">
    <source>
        <dbReference type="EMBL" id="SET94019.1"/>
    </source>
</evidence>
<dbReference type="Pfam" id="PF07007">
    <property type="entry name" value="LprI"/>
    <property type="match status" value="1"/>
</dbReference>
<feature type="signal peptide" evidence="1">
    <location>
        <begin position="1"/>
        <end position="25"/>
    </location>
</feature>
<evidence type="ECO:0000313" key="4">
    <source>
        <dbReference type="Proteomes" id="UP000198762"/>
    </source>
</evidence>
<protein>
    <recommendedName>
        <fullName evidence="2">Lysozyme inhibitor LprI-like N-terminal domain-containing protein</fullName>
    </recommendedName>
</protein>
<evidence type="ECO:0000256" key="1">
    <source>
        <dbReference type="SAM" id="SignalP"/>
    </source>
</evidence>
<dbReference type="Proteomes" id="UP000198762">
    <property type="component" value="Unassembled WGS sequence"/>
</dbReference>
<name>A0A1I0IDK5_9GAMM</name>
<dbReference type="AlphaFoldDB" id="A0A1I0IDK5"/>
<gene>
    <name evidence="3" type="ORF">SAMN04487962_1533</name>
</gene>
<dbReference type="Gene3D" id="1.20.1270.180">
    <property type="match status" value="1"/>
</dbReference>
<dbReference type="EMBL" id="FOHZ01000053">
    <property type="protein sequence ID" value="SET94019.1"/>
    <property type="molecule type" value="Genomic_DNA"/>
</dbReference>
<dbReference type="PROSITE" id="PS51257">
    <property type="entry name" value="PROKAR_LIPOPROTEIN"/>
    <property type="match status" value="1"/>
</dbReference>
<dbReference type="RefSeq" id="WP_177186124.1">
    <property type="nucleotide sequence ID" value="NZ_FOHZ01000053.1"/>
</dbReference>
<feature type="chain" id="PRO_5011652119" description="Lysozyme inhibitor LprI-like N-terminal domain-containing protein" evidence="1">
    <location>
        <begin position="26"/>
        <end position="150"/>
    </location>
</feature>
<dbReference type="STRING" id="430453.SAMN04487962_1533"/>
<reference evidence="4" key="1">
    <citation type="submission" date="2016-10" db="EMBL/GenBank/DDBJ databases">
        <authorList>
            <person name="Varghese N."/>
            <person name="Submissions S."/>
        </authorList>
    </citation>
    <scope>NUCLEOTIDE SEQUENCE [LARGE SCALE GENOMIC DNA]</scope>
    <source>
        <strain evidence="4">CGMCC 1.6489</strain>
    </source>
</reference>
<keyword evidence="4" id="KW-1185">Reference proteome</keyword>
<sequence>MITLSRVIRPFAFLSITLTSVACQAIDNPDAPNYLDAFQSEASAYEQAIFEESQTTSDSMEAYREYIAFLEDELVKASSALAEELSASEKDVFEKSQSAWEAYQEAEKVFVSRVWTPQNFGSSSPFSRLAFYADVLRSRVELLQKYRLQF</sequence>